<protein>
    <submittedName>
        <fullName evidence="2">Uncharacterized protein</fullName>
    </submittedName>
</protein>
<dbReference type="AlphaFoldDB" id="A0A7N0UN34"/>
<accession>A0A7N0UN34</accession>
<proteinExistence type="predicted"/>
<evidence type="ECO:0000313" key="2">
    <source>
        <dbReference type="EnsemblPlants" id="Kaladp0071s0433.1.v1.1.CDS.1"/>
    </source>
</evidence>
<sequence>MDRPKKQKPTKLKQFQQVNSATSTRSLRHPRKDRSSISSQARRKAKTLGGHCECFEKQAFHLSSQV</sequence>
<keyword evidence="3" id="KW-1185">Reference proteome</keyword>
<dbReference type="Gramene" id="Kaladp0071s0433.1.v1.1">
    <property type="protein sequence ID" value="Kaladp0071s0433.1.v1.1.CDS.1"/>
    <property type="gene ID" value="Kaladp0071s0433.v1.1"/>
</dbReference>
<feature type="compositionally biased region" description="Basic residues" evidence="1">
    <location>
        <begin position="1"/>
        <end position="11"/>
    </location>
</feature>
<dbReference type="Proteomes" id="UP000594263">
    <property type="component" value="Unplaced"/>
</dbReference>
<name>A0A7N0UN34_KALFE</name>
<evidence type="ECO:0000313" key="3">
    <source>
        <dbReference type="Proteomes" id="UP000594263"/>
    </source>
</evidence>
<feature type="compositionally biased region" description="Polar residues" evidence="1">
    <location>
        <begin position="13"/>
        <end position="25"/>
    </location>
</feature>
<evidence type="ECO:0000256" key="1">
    <source>
        <dbReference type="SAM" id="MobiDB-lite"/>
    </source>
</evidence>
<dbReference type="EnsemblPlants" id="Kaladp0071s0433.1.v1.1">
    <property type="protein sequence ID" value="Kaladp0071s0433.1.v1.1.CDS.1"/>
    <property type="gene ID" value="Kaladp0071s0433.v1.1"/>
</dbReference>
<organism evidence="2 3">
    <name type="scientific">Kalanchoe fedtschenkoi</name>
    <name type="common">Lavender scallops</name>
    <name type="synonym">South American air plant</name>
    <dbReference type="NCBI Taxonomy" id="63787"/>
    <lineage>
        <taxon>Eukaryota</taxon>
        <taxon>Viridiplantae</taxon>
        <taxon>Streptophyta</taxon>
        <taxon>Embryophyta</taxon>
        <taxon>Tracheophyta</taxon>
        <taxon>Spermatophyta</taxon>
        <taxon>Magnoliopsida</taxon>
        <taxon>eudicotyledons</taxon>
        <taxon>Gunneridae</taxon>
        <taxon>Pentapetalae</taxon>
        <taxon>Saxifragales</taxon>
        <taxon>Crassulaceae</taxon>
        <taxon>Kalanchoe</taxon>
    </lineage>
</organism>
<reference evidence="2" key="1">
    <citation type="submission" date="2021-01" db="UniProtKB">
        <authorList>
            <consortium name="EnsemblPlants"/>
        </authorList>
    </citation>
    <scope>IDENTIFICATION</scope>
</reference>
<feature type="region of interest" description="Disordered" evidence="1">
    <location>
        <begin position="1"/>
        <end position="44"/>
    </location>
</feature>